<evidence type="ECO:0000313" key="7">
    <source>
        <dbReference type="Proteomes" id="UP001152795"/>
    </source>
</evidence>
<dbReference type="InterPro" id="IPR011042">
    <property type="entry name" value="6-blade_b-propeller_TolB-like"/>
</dbReference>
<gene>
    <name evidence="6" type="ORF">PACLA_8A006689</name>
</gene>
<dbReference type="InterPro" id="IPR000152">
    <property type="entry name" value="EGF-type_Asp/Asn_hydroxyl_site"/>
</dbReference>
<keyword evidence="3" id="KW-0677">Repeat</keyword>
<accession>A0A7D9DSZ6</accession>
<evidence type="ECO:0000256" key="1">
    <source>
        <dbReference type="ARBA" id="ARBA00022536"/>
    </source>
</evidence>
<protein>
    <submittedName>
        <fullName evidence="6">Mucin-4-like isoform X1</fullName>
    </submittedName>
</protein>
<dbReference type="SUPFAM" id="SSF50974">
    <property type="entry name" value="Nitrous oxide reductase, N-terminal domain"/>
    <property type="match status" value="1"/>
</dbReference>
<dbReference type="SMART" id="SM00181">
    <property type="entry name" value="EGF"/>
    <property type="match status" value="3"/>
</dbReference>
<dbReference type="InterPro" id="IPR000742">
    <property type="entry name" value="EGF"/>
</dbReference>
<dbReference type="InterPro" id="IPR018097">
    <property type="entry name" value="EGF_Ca-bd_CS"/>
</dbReference>
<dbReference type="GO" id="GO:0005509">
    <property type="term" value="F:calcium ion binding"/>
    <property type="evidence" value="ECO:0007669"/>
    <property type="project" value="InterPro"/>
</dbReference>
<dbReference type="Proteomes" id="UP001152795">
    <property type="component" value="Unassembled WGS sequence"/>
</dbReference>
<dbReference type="SUPFAM" id="SSF57184">
    <property type="entry name" value="Growth factor receptor domain"/>
    <property type="match status" value="1"/>
</dbReference>
<dbReference type="InterPro" id="IPR049883">
    <property type="entry name" value="NOTCH1_EGF-like"/>
</dbReference>
<evidence type="ECO:0000313" key="6">
    <source>
        <dbReference type="EMBL" id="CAB3992803.1"/>
    </source>
</evidence>
<dbReference type="PROSITE" id="PS01186">
    <property type="entry name" value="EGF_2"/>
    <property type="match status" value="3"/>
</dbReference>
<keyword evidence="7" id="KW-1185">Reference proteome</keyword>
<keyword evidence="4" id="KW-1015">Disulfide bond</keyword>
<proteinExistence type="predicted"/>
<comment type="caution">
    <text evidence="6">The sequence shown here is derived from an EMBL/GenBank/DDBJ whole genome shotgun (WGS) entry which is preliminary data.</text>
</comment>
<dbReference type="PROSITE" id="PS01187">
    <property type="entry name" value="EGF_CA"/>
    <property type="match status" value="1"/>
</dbReference>
<dbReference type="Pfam" id="PF12947">
    <property type="entry name" value="EGF_3"/>
    <property type="match status" value="2"/>
</dbReference>
<reference evidence="6" key="1">
    <citation type="submission" date="2020-04" db="EMBL/GenBank/DDBJ databases">
        <authorList>
            <person name="Alioto T."/>
            <person name="Alioto T."/>
            <person name="Gomez Garrido J."/>
        </authorList>
    </citation>
    <scope>NUCLEOTIDE SEQUENCE</scope>
    <source>
        <strain evidence="6">A484AB</strain>
    </source>
</reference>
<dbReference type="Gene3D" id="2.10.25.10">
    <property type="entry name" value="Laminin"/>
    <property type="match status" value="3"/>
</dbReference>
<dbReference type="CDD" id="cd00054">
    <property type="entry name" value="EGF_CA"/>
    <property type="match status" value="3"/>
</dbReference>
<name>A0A7D9DSZ6_PARCT</name>
<dbReference type="InterPro" id="IPR011045">
    <property type="entry name" value="N2O_reductase_N"/>
</dbReference>
<dbReference type="OrthoDB" id="9946071at2759"/>
<dbReference type="PROSITE" id="PS50026">
    <property type="entry name" value="EGF_3"/>
    <property type="match status" value="3"/>
</dbReference>
<evidence type="ECO:0000256" key="5">
    <source>
        <dbReference type="PROSITE-ProRule" id="PRU00076"/>
    </source>
</evidence>
<dbReference type="EMBL" id="CACRXK020002127">
    <property type="protein sequence ID" value="CAB3992803.1"/>
    <property type="molecule type" value="Genomic_DNA"/>
</dbReference>
<dbReference type="SUPFAM" id="SSF63825">
    <property type="entry name" value="YWTD domain"/>
    <property type="match status" value="1"/>
</dbReference>
<organism evidence="6 7">
    <name type="scientific">Paramuricea clavata</name>
    <name type="common">Red gorgonian</name>
    <name type="synonym">Violescent sea-whip</name>
    <dbReference type="NCBI Taxonomy" id="317549"/>
    <lineage>
        <taxon>Eukaryota</taxon>
        <taxon>Metazoa</taxon>
        <taxon>Cnidaria</taxon>
        <taxon>Anthozoa</taxon>
        <taxon>Octocorallia</taxon>
        <taxon>Malacalcyonacea</taxon>
        <taxon>Plexauridae</taxon>
        <taxon>Paramuricea</taxon>
    </lineage>
</organism>
<evidence type="ECO:0000256" key="4">
    <source>
        <dbReference type="ARBA" id="ARBA00023157"/>
    </source>
</evidence>
<sequence length="489" mass="53840">MYVPSSGGGSTVIRSATNAKLGYDATTRRLYVVEGISLFSMKLDGSDSQGMFEIGGGVKRFSVDDIYEKIYYIARATDYTNLRNFDGSNFTELLGRGNDDLTDIQVDSTMNLLFFAADESLERDLVVYNITSGGEARTLYNANSSSIRLTIDRLNQIIYWISYNTESNSLMLRKTDYNGNTTVITGSFAQSGRPAITQIGDYYYVLDSTQSIIRKYDKATDTVVQSITVYGGATEIIGANDLDECTQDPCDPLADCTNIIAGYSCVCQSGYTGNGSVCNDIDECIELDSNPCSNGSFCVNENGTYRCECNPGYNHNGTHCNDIEECENGHDCHVNATCTNTVGSYTCACNNGFSGNGTICEDLQCYIEWIYLATASEIYVIVHGSNIATLTMATNAKLEYDRLTKRMLYFTEDGNTLYTMKLDGSNKTVISTGIQMDAFTIDYTSRFIYYISQLDNDLKGFPLSDSSNISDLILNLGSVKDLDFDGMSR</sequence>
<dbReference type="PROSITE" id="PS00010">
    <property type="entry name" value="ASX_HYDROXYL"/>
    <property type="match status" value="3"/>
</dbReference>
<dbReference type="InterPro" id="IPR024731">
    <property type="entry name" value="NELL2-like_EGF"/>
</dbReference>
<dbReference type="Gene3D" id="2.120.10.30">
    <property type="entry name" value="TolB, C-terminal domain"/>
    <property type="match status" value="1"/>
</dbReference>
<dbReference type="InterPro" id="IPR001881">
    <property type="entry name" value="EGF-like_Ca-bd_dom"/>
</dbReference>
<dbReference type="PANTHER" id="PTHR24039">
    <property type="entry name" value="FIBRILLIN-RELATED"/>
    <property type="match status" value="1"/>
</dbReference>
<evidence type="ECO:0000256" key="2">
    <source>
        <dbReference type="ARBA" id="ARBA00022729"/>
    </source>
</evidence>
<keyword evidence="2" id="KW-0732">Signal</keyword>
<evidence type="ECO:0000256" key="3">
    <source>
        <dbReference type="ARBA" id="ARBA00022737"/>
    </source>
</evidence>
<keyword evidence="1 5" id="KW-0245">EGF-like domain</keyword>
<dbReference type="SMART" id="SM00179">
    <property type="entry name" value="EGF_CA"/>
    <property type="match status" value="3"/>
</dbReference>
<dbReference type="FunFam" id="2.10.25.10:FF:000038">
    <property type="entry name" value="Fibrillin 2"/>
    <property type="match status" value="3"/>
</dbReference>
<dbReference type="Pfam" id="PF07645">
    <property type="entry name" value="EGF_CA"/>
    <property type="match status" value="1"/>
</dbReference>
<comment type="caution">
    <text evidence="5">Lacks conserved residue(s) required for the propagation of feature annotation.</text>
</comment>
<dbReference type="InterPro" id="IPR009030">
    <property type="entry name" value="Growth_fac_rcpt_cys_sf"/>
</dbReference>
<dbReference type="AlphaFoldDB" id="A0A7D9DSZ6"/>